<dbReference type="SUPFAM" id="SSF53850">
    <property type="entry name" value="Periplasmic binding protein-like II"/>
    <property type="match status" value="1"/>
</dbReference>
<dbReference type="OrthoDB" id="464481at2"/>
<accession>A0A5S9Q7S0</accession>
<evidence type="ECO:0000313" key="9">
    <source>
        <dbReference type="Proteomes" id="UP000435877"/>
    </source>
</evidence>
<keyword evidence="2" id="KW-0805">Transcription regulation</keyword>
<dbReference type="GO" id="GO:2000142">
    <property type="term" value="P:regulation of DNA-templated transcription initiation"/>
    <property type="evidence" value="ECO:0007669"/>
    <property type="project" value="TreeGrafter"/>
</dbReference>
<evidence type="ECO:0000256" key="3">
    <source>
        <dbReference type="ARBA" id="ARBA00023125"/>
    </source>
</evidence>
<dbReference type="GO" id="GO:0003700">
    <property type="term" value="F:DNA-binding transcription factor activity"/>
    <property type="evidence" value="ECO:0007669"/>
    <property type="project" value="InterPro"/>
</dbReference>
<dbReference type="PANTHER" id="PTHR30293">
    <property type="entry name" value="TRANSCRIPTIONAL REGULATORY PROTEIN NAC-RELATED"/>
    <property type="match status" value="1"/>
</dbReference>
<comment type="similarity">
    <text evidence="1">Belongs to the LysR transcriptional regulatory family.</text>
</comment>
<evidence type="ECO:0000313" key="7">
    <source>
        <dbReference type="EMBL" id="CAA0103708.1"/>
    </source>
</evidence>
<dbReference type="InterPro" id="IPR036390">
    <property type="entry name" value="WH_DNA-bd_sf"/>
</dbReference>
<dbReference type="Pfam" id="PF00126">
    <property type="entry name" value="HTH_1"/>
    <property type="match status" value="1"/>
</dbReference>
<evidence type="ECO:0000256" key="1">
    <source>
        <dbReference type="ARBA" id="ARBA00009437"/>
    </source>
</evidence>
<dbReference type="InterPro" id="IPR000847">
    <property type="entry name" value="LysR_HTH_N"/>
</dbReference>
<keyword evidence="3" id="KW-0238">DNA-binding</keyword>
<dbReference type="GO" id="GO:0003677">
    <property type="term" value="F:DNA binding"/>
    <property type="evidence" value="ECO:0007669"/>
    <property type="project" value="UniProtKB-KW"/>
</dbReference>
<dbReference type="Gene3D" id="1.10.10.10">
    <property type="entry name" value="Winged helix-like DNA-binding domain superfamily/Winged helix DNA-binding domain"/>
    <property type="match status" value="1"/>
</dbReference>
<evidence type="ECO:0000313" key="8">
    <source>
        <dbReference type="EMBL" id="CAA0113319.1"/>
    </source>
</evidence>
<evidence type="ECO:0000259" key="6">
    <source>
        <dbReference type="PROSITE" id="PS50931"/>
    </source>
</evidence>
<evidence type="ECO:0000313" key="10">
    <source>
        <dbReference type="Proteomes" id="UP000439591"/>
    </source>
</evidence>
<dbReference type="AlphaFoldDB" id="A0A5S9Q7S0"/>
<proteinExistence type="inferred from homology"/>
<evidence type="ECO:0000256" key="2">
    <source>
        <dbReference type="ARBA" id="ARBA00023015"/>
    </source>
</evidence>
<feature type="domain" description="HTH lysR-type" evidence="6">
    <location>
        <begin position="4"/>
        <end position="61"/>
    </location>
</feature>
<dbReference type="Proteomes" id="UP000435877">
    <property type="component" value="Unassembled WGS sequence"/>
</dbReference>
<dbReference type="RefSeq" id="WP_159270177.1">
    <property type="nucleotide sequence ID" value="NZ_CACSIK010000004.1"/>
</dbReference>
<keyword evidence="5" id="KW-0804">Transcription</keyword>
<dbReference type="Gene3D" id="3.40.190.10">
    <property type="entry name" value="Periplasmic binding protein-like II"/>
    <property type="match status" value="2"/>
</dbReference>
<reference evidence="9 10" key="1">
    <citation type="submission" date="2019-11" db="EMBL/GenBank/DDBJ databases">
        <authorList>
            <person name="Holert J."/>
        </authorList>
    </citation>
    <scope>NUCLEOTIDE SEQUENCE [LARGE SCALE GENOMIC DNA]</scope>
    <source>
        <strain evidence="7">BC3_2A</strain>
        <strain evidence="8">SB11_1A</strain>
    </source>
</reference>
<name>A0A5S9Q7S0_9GAMM</name>
<sequence length="295" mass="33633">MDRLNLNHLKYFYAVAQYDTVTMAAEKLFVTPQTVSAQLGLLEDAIGYSLFDRVGKRLHLNKEGQIALRYTEDIFRSYRELISELNNLESTQEIILSIGILDSIPKTLSSQIFEAVYAEFSNVRIVTHETDFEQLLADLAINKLDMILSDRPLPPNVSVKAYSRRLISSDFTFFATAKLAAKLRARFPLSLDGQTFLMPGERSAQFTHVFSWLSQMDIRPHILGEFDDTELTKLLGQSGHGVFCAPSIFSESIQRQYRVKEVGKTGDIHEDYYSITPSRQSKHQIVDHIHAMFDD</sequence>
<dbReference type="InterPro" id="IPR005119">
    <property type="entry name" value="LysR_subst-bd"/>
</dbReference>
<keyword evidence="9" id="KW-1185">Reference proteome</keyword>
<dbReference type="InterPro" id="IPR036388">
    <property type="entry name" value="WH-like_DNA-bd_sf"/>
</dbReference>
<dbReference type="EMBL" id="CACSIK010000004">
    <property type="protein sequence ID" value="CAA0113319.1"/>
    <property type="molecule type" value="Genomic_DNA"/>
</dbReference>
<organism evidence="8 9">
    <name type="scientific">Zhongshania aliphaticivorans</name>
    <dbReference type="NCBI Taxonomy" id="1470434"/>
    <lineage>
        <taxon>Bacteria</taxon>
        <taxon>Pseudomonadati</taxon>
        <taxon>Pseudomonadota</taxon>
        <taxon>Gammaproteobacteria</taxon>
        <taxon>Cellvibrionales</taxon>
        <taxon>Spongiibacteraceae</taxon>
        <taxon>Zhongshania</taxon>
    </lineage>
</organism>
<dbReference type="Proteomes" id="UP000439591">
    <property type="component" value="Unassembled WGS sequence"/>
</dbReference>
<evidence type="ECO:0000256" key="5">
    <source>
        <dbReference type="ARBA" id="ARBA00023163"/>
    </source>
</evidence>
<evidence type="ECO:0000256" key="4">
    <source>
        <dbReference type="ARBA" id="ARBA00023159"/>
    </source>
</evidence>
<dbReference type="SUPFAM" id="SSF46785">
    <property type="entry name" value="Winged helix' DNA-binding domain"/>
    <property type="match status" value="1"/>
</dbReference>
<dbReference type="Pfam" id="PF03466">
    <property type="entry name" value="LysR_substrate"/>
    <property type="match status" value="1"/>
</dbReference>
<gene>
    <name evidence="8" type="primary">nhaR</name>
    <name evidence="8" type="ORF">IHBHHGIJ_03399</name>
    <name evidence="7" type="ORF">KFEGEMFD_02042</name>
</gene>
<keyword evidence="4" id="KW-0010">Activator</keyword>
<dbReference type="PANTHER" id="PTHR30293:SF2">
    <property type="entry name" value="TRANSCRIPTIONAL ACTIVATOR PROTEIN NHAR"/>
    <property type="match status" value="1"/>
</dbReference>
<dbReference type="EMBL" id="CACSIM010000003">
    <property type="protein sequence ID" value="CAA0103708.1"/>
    <property type="molecule type" value="Genomic_DNA"/>
</dbReference>
<dbReference type="PROSITE" id="PS50931">
    <property type="entry name" value="HTH_LYSR"/>
    <property type="match status" value="1"/>
</dbReference>
<protein>
    <submittedName>
        <fullName evidence="8">Transcriptional activator protein NhaR</fullName>
    </submittedName>
</protein>